<gene>
    <name evidence="1" type="ORF">C7402_1593</name>
</gene>
<dbReference type="RefSeq" id="WP_116615295.1">
    <property type="nucleotide sequence ID" value="NZ_CAJZAT010000052.1"/>
</dbReference>
<dbReference type="EMBL" id="QEOB01000059">
    <property type="protein sequence ID" value="PVX59452.1"/>
    <property type="molecule type" value="Genomic_DNA"/>
</dbReference>
<comment type="caution">
    <text evidence="1">The sequence shown here is derived from an EMBL/GenBank/DDBJ whole genome shotgun (WGS) entry which is preliminary data.</text>
</comment>
<reference evidence="1 2" key="1">
    <citation type="submission" date="2018-05" db="EMBL/GenBank/DDBJ databases">
        <title>Genomic Encyclopedia of Type Strains, Phase IV (KMG-V): Genome sequencing to study the core and pangenomes of soil and plant-associated prokaryotes.</title>
        <authorList>
            <person name="Whitman W."/>
        </authorList>
    </citation>
    <scope>NUCLEOTIDE SEQUENCE [LARGE SCALE GENOMIC DNA]</scope>
    <source>
        <strain evidence="1 2">SCZa-39</strain>
    </source>
</reference>
<proteinExistence type="predicted"/>
<sequence length="148" mass="16709">MATHYDAFDPARLRAQLHVRALTMLEWFDLLQRQIERAQKLDPDPAAELTAILEGMRSPHLLPGDMTGSLGVAALAAKSLAESTANRDNASKQKKRVVALATFQVWCGTSMTPEKRDECERYVAHELNSDRRTVTDWFNDLINHPDSY</sequence>
<dbReference type="Proteomes" id="UP000245712">
    <property type="component" value="Unassembled WGS sequence"/>
</dbReference>
<keyword evidence="2" id="KW-1185">Reference proteome</keyword>
<evidence type="ECO:0000313" key="2">
    <source>
        <dbReference type="Proteomes" id="UP000245712"/>
    </source>
</evidence>
<accession>A0ABX5K5U4</accession>
<name>A0ABX5K5U4_9BURK</name>
<organism evidence="1 2">
    <name type="scientific">Paraburkholderia unamae</name>
    <dbReference type="NCBI Taxonomy" id="219649"/>
    <lineage>
        <taxon>Bacteria</taxon>
        <taxon>Pseudomonadati</taxon>
        <taxon>Pseudomonadota</taxon>
        <taxon>Betaproteobacteria</taxon>
        <taxon>Burkholderiales</taxon>
        <taxon>Burkholderiaceae</taxon>
        <taxon>Paraburkholderia</taxon>
    </lineage>
</organism>
<protein>
    <submittedName>
        <fullName evidence="1">Uncharacterized protein</fullName>
    </submittedName>
</protein>
<evidence type="ECO:0000313" key="1">
    <source>
        <dbReference type="EMBL" id="PVX59452.1"/>
    </source>
</evidence>